<evidence type="ECO:0000256" key="1">
    <source>
        <dbReference type="ARBA" id="ARBA00022617"/>
    </source>
</evidence>
<proteinExistence type="predicted"/>
<keyword evidence="5" id="KW-0472">Membrane</keyword>
<evidence type="ECO:0000259" key="6">
    <source>
        <dbReference type="PROSITE" id="PS51007"/>
    </source>
</evidence>
<dbReference type="InterPro" id="IPR010538">
    <property type="entry name" value="DHOR"/>
</dbReference>
<keyword evidence="8" id="KW-1185">Reference proteome</keyword>
<keyword evidence="1 4" id="KW-0349">Heme</keyword>
<evidence type="ECO:0000256" key="4">
    <source>
        <dbReference type="PROSITE-ProRule" id="PRU00433"/>
    </source>
</evidence>
<name>A0ABR9UNH7_9CHRO</name>
<evidence type="ECO:0000256" key="5">
    <source>
        <dbReference type="SAM" id="Phobius"/>
    </source>
</evidence>
<protein>
    <submittedName>
        <fullName evidence="7">C-type cytochrome</fullName>
    </submittedName>
</protein>
<dbReference type="Pfam" id="PF06537">
    <property type="entry name" value="DHOR"/>
    <property type="match status" value="1"/>
</dbReference>
<dbReference type="Proteomes" id="UP000651156">
    <property type="component" value="Unassembled WGS sequence"/>
</dbReference>
<dbReference type="InterPro" id="IPR036909">
    <property type="entry name" value="Cyt_c-like_dom_sf"/>
</dbReference>
<dbReference type="EMBL" id="JADEWN010000009">
    <property type="protein sequence ID" value="MBE9189836.1"/>
    <property type="molecule type" value="Genomic_DNA"/>
</dbReference>
<keyword evidence="3 4" id="KW-0408">Iron</keyword>
<gene>
    <name evidence="7" type="ORF">IQ230_05565</name>
</gene>
<dbReference type="PROSITE" id="PS51007">
    <property type="entry name" value="CYTC"/>
    <property type="match status" value="1"/>
</dbReference>
<accession>A0ABR9UNH7</accession>
<comment type="caution">
    <text evidence="7">The sequence shown here is derived from an EMBL/GenBank/DDBJ whole genome shotgun (WGS) entry which is preliminary data.</text>
</comment>
<dbReference type="InterPro" id="IPR009056">
    <property type="entry name" value="Cyt_c-like_dom"/>
</dbReference>
<evidence type="ECO:0000313" key="8">
    <source>
        <dbReference type="Proteomes" id="UP000651156"/>
    </source>
</evidence>
<dbReference type="SUPFAM" id="SSF46626">
    <property type="entry name" value="Cytochrome c"/>
    <property type="match status" value="1"/>
</dbReference>
<evidence type="ECO:0000256" key="3">
    <source>
        <dbReference type="ARBA" id="ARBA00023004"/>
    </source>
</evidence>
<keyword evidence="5" id="KW-0812">Transmembrane</keyword>
<evidence type="ECO:0000256" key="2">
    <source>
        <dbReference type="ARBA" id="ARBA00022723"/>
    </source>
</evidence>
<keyword evidence="2 4" id="KW-0479">Metal-binding</keyword>
<sequence>MNSSVHIHRKQLKFLVIFAVAIAAGIALSIFWGQDWSLPRSPMSGGATTVINRTSRGFEQPAPNLSEAELQDHLEGDRAFEAVFVTPPAPVNSGLGPLFNNASCAGCHIRDGRGMPVKGQMLVRVSLPPGYPIPQEDQEVIFESHPEASVTLGNAPPVPGIGTQIQDQAVYGYQPEAEVEISWQKSFDNYADGTTYELRSPVAQITLPNGQPLPPEVLTSLRIPTPIFGRGLLEAIADQTILALADPEDTNKDGISGRPNMVWDTTAQKVVLGRFGHKANIPDLLQQSASAYVNDMGVTNPLFPEKDDSSDIDDRTLKTATFYTQTLAVPARTMIDDPIVKQGEKLFNQANCAACHVAQLRTANYEIPALAHQTIYPYSDLLLHDMGSELADRRPDFAATGTEWRTPPLWGLGLTQTVLPYSGYLHDGRARTLAEAILWHGGEAAQSKEIFIKMSQSDRDALIRFLNSL</sequence>
<keyword evidence="5" id="KW-1133">Transmembrane helix</keyword>
<dbReference type="InterPro" id="IPR051395">
    <property type="entry name" value="Cytochrome_c_Peroxidase/MauG"/>
</dbReference>
<dbReference type="PIRSF" id="PIRSF028099">
    <property type="entry name" value="DUF1111"/>
    <property type="match status" value="1"/>
</dbReference>
<organism evidence="7 8">
    <name type="scientific">Gloeocapsopsis crepidinum LEGE 06123</name>
    <dbReference type="NCBI Taxonomy" id="588587"/>
    <lineage>
        <taxon>Bacteria</taxon>
        <taxon>Bacillati</taxon>
        <taxon>Cyanobacteriota</taxon>
        <taxon>Cyanophyceae</taxon>
        <taxon>Oscillatoriophycideae</taxon>
        <taxon>Chroococcales</taxon>
        <taxon>Chroococcaceae</taxon>
        <taxon>Gloeocapsopsis</taxon>
    </lineage>
</organism>
<evidence type="ECO:0000313" key="7">
    <source>
        <dbReference type="EMBL" id="MBE9189836.1"/>
    </source>
</evidence>
<dbReference type="PANTHER" id="PTHR30600">
    <property type="entry name" value="CYTOCHROME C PEROXIDASE-RELATED"/>
    <property type="match status" value="1"/>
</dbReference>
<feature type="domain" description="Cytochrome c" evidence="6">
    <location>
        <begin position="338"/>
        <end position="469"/>
    </location>
</feature>
<feature type="transmembrane region" description="Helical" evidence="5">
    <location>
        <begin position="12"/>
        <end position="33"/>
    </location>
</feature>
<reference evidence="7 8" key="1">
    <citation type="submission" date="2020-10" db="EMBL/GenBank/DDBJ databases">
        <authorList>
            <person name="Castelo-Branco R."/>
            <person name="Eusebio N."/>
            <person name="Adriana R."/>
            <person name="Vieira A."/>
            <person name="Brugerolle De Fraissinette N."/>
            <person name="Rezende De Castro R."/>
            <person name="Schneider M.P."/>
            <person name="Vasconcelos V."/>
            <person name="Leao P.N."/>
        </authorList>
    </citation>
    <scope>NUCLEOTIDE SEQUENCE [LARGE SCALE GENOMIC DNA]</scope>
    <source>
        <strain evidence="7 8">LEGE 06123</strain>
    </source>
</reference>
<dbReference type="Gene3D" id="1.10.760.10">
    <property type="entry name" value="Cytochrome c-like domain"/>
    <property type="match status" value="1"/>
</dbReference>
<dbReference type="PANTHER" id="PTHR30600:SF4">
    <property type="entry name" value="CYTOCHROME C DOMAIN-CONTAINING PROTEIN"/>
    <property type="match status" value="1"/>
</dbReference>